<evidence type="ECO:0000256" key="1">
    <source>
        <dbReference type="ARBA" id="ARBA00010587"/>
    </source>
</evidence>
<dbReference type="InterPro" id="IPR050669">
    <property type="entry name" value="Hemerythrin"/>
</dbReference>
<dbReference type="RefSeq" id="WP_085440300.1">
    <property type="nucleotide sequence ID" value="NZ_LVJN01000014.1"/>
</dbReference>
<dbReference type="STRING" id="1434232.MAIT1_04502"/>
<sequence>MSEVYDKPLDEISDADLNKLPGQPFRERLKDQVVDVGFSQFNDSHNKLMDLILDADVLFDLMLVTGNTAKYWGRLEEIVDDLVTYTKQHFAEEEEFLISRQHAKINEHTAQHSRLVEELNDFQKSVTSQNEDIIQMRKWLLEWLLVHVNTHDLSYKELAS</sequence>
<dbReference type="OrthoDB" id="5296936at2"/>
<dbReference type="Pfam" id="PF01814">
    <property type="entry name" value="Hemerythrin"/>
    <property type="match status" value="1"/>
</dbReference>
<reference evidence="5 6" key="1">
    <citation type="journal article" date="2016" name="BMC Genomics">
        <title>Combined genomic and structural analyses of a cultured magnetotactic bacterium reveals its niche adaptation to a dynamic environment.</title>
        <authorList>
            <person name="Araujo A.C."/>
            <person name="Morillo V."/>
            <person name="Cypriano J."/>
            <person name="Teixeira L.C."/>
            <person name="Leao P."/>
            <person name="Lyra S."/>
            <person name="Almeida L.G."/>
            <person name="Bazylinski D.A."/>
            <person name="Vasconcellos A.T."/>
            <person name="Abreu F."/>
            <person name="Lins U."/>
        </authorList>
    </citation>
    <scope>NUCLEOTIDE SEQUENCE [LARGE SCALE GENOMIC DNA]</scope>
    <source>
        <strain evidence="5 6">IT-1</strain>
    </source>
</reference>
<keyword evidence="3" id="KW-0408">Iron</keyword>
<protein>
    <submittedName>
        <fullName evidence="5">Putative hemerythrin-like metal-binding protein</fullName>
    </submittedName>
</protein>
<dbReference type="CDD" id="cd12107">
    <property type="entry name" value="Hemerythrin"/>
    <property type="match status" value="1"/>
</dbReference>
<accession>A0A1Y2KBH1</accession>
<proteinExistence type="inferred from homology"/>
<name>A0A1Y2KBH1_9PROT</name>
<gene>
    <name evidence="5" type="ORF">MAIT1_04502</name>
</gene>
<dbReference type="Proteomes" id="UP000194003">
    <property type="component" value="Unassembled WGS sequence"/>
</dbReference>
<evidence type="ECO:0000256" key="2">
    <source>
        <dbReference type="ARBA" id="ARBA00022723"/>
    </source>
</evidence>
<evidence type="ECO:0000313" key="5">
    <source>
        <dbReference type="EMBL" id="OSM07278.1"/>
    </source>
</evidence>
<evidence type="ECO:0000256" key="3">
    <source>
        <dbReference type="ARBA" id="ARBA00023004"/>
    </source>
</evidence>
<dbReference type="Gene3D" id="1.20.120.50">
    <property type="entry name" value="Hemerythrin-like"/>
    <property type="match status" value="1"/>
</dbReference>
<keyword evidence="2" id="KW-0479">Metal-binding</keyword>
<comment type="caution">
    <text evidence="5">The sequence shown here is derived from an EMBL/GenBank/DDBJ whole genome shotgun (WGS) entry which is preliminary data.</text>
</comment>
<dbReference type="GO" id="GO:0046872">
    <property type="term" value="F:metal ion binding"/>
    <property type="evidence" value="ECO:0007669"/>
    <property type="project" value="UniProtKB-KW"/>
</dbReference>
<dbReference type="NCBIfam" id="TIGR02481">
    <property type="entry name" value="hemeryth_dom"/>
    <property type="match status" value="1"/>
</dbReference>
<dbReference type="AlphaFoldDB" id="A0A1Y2KBH1"/>
<dbReference type="SUPFAM" id="SSF47188">
    <property type="entry name" value="Hemerythrin-like"/>
    <property type="match status" value="1"/>
</dbReference>
<keyword evidence="6" id="KW-1185">Reference proteome</keyword>
<evidence type="ECO:0000259" key="4">
    <source>
        <dbReference type="Pfam" id="PF01814"/>
    </source>
</evidence>
<dbReference type="PANTHER" id="PTHR37164:SF1">
    <property type="entry name" value="BACTERIOHEMERYTHRIN"/>
    <property type="match status" value="1"/>
</dbReference>
<organism evidence="5 6">
    <name type="scientific">Magnetofaba australis IT-1</name>
    <dbReference type="NCBI Taxonomy" id="1434232"/>
    <lineage>
        <taxon>Bacteria</taxon>
        <taxon>Pseudomonadati</taxon>
        <taxon>Pseudomonadota</taxon>
        <taxon>Magnetococcia</taxon>
        <taxon>Magnetococcales</taxon>
        <taxon>Magnetococcaceae</taxon>
        <taxon>Magnetofaba</taxon>
    </lineage>
</organism>
<dbReference type="InterPro" id="IPR012827">
    <property type="entry name" value="Hemerythrin_metal-bd"/>
</dbReference>
<dbReference type="EMBL" id="LVJN01000014">
    <property type="protein sequence ID" value="OSM07278.1"/>
    <property type="molecule type" value="Genomic_DNA"/>
</dbReference>
<feature type="domain" description="Hemerythrin-like" evidence="4">
    <location>
        <begin position="40"/>
        <end position="152"/>
    </location>
</feature>
<comment type="similarity">
    <text evidence="1">Belongs to the hemerythrin family.</text>
</comment>
<dbReference type="PANTHER" id="PTHR37164">
    <property type="entry name" value="BACTERIOHEMERYTHRIN"/>
    <property type="match status" value="1"/>
</dbReference>
<evidence type="ECO:0000313" key="6">
    <source>
        <dbReference type="Proteomes" id="UP000194003"/>
    </source>
</evidence>
<dbReference type="InterPro" id="IPR012312">
    <property type="entry name" value="Hemerythrin-like"/>
</dbReference>
<dbReference type="InterPro" id="IPR035938">
    <property type="entry name" value="Hemerythrin-like_sf"/>
</dbReference>